<dbReference type="InParanoid" id="G3GS89"/>
<accession>G3GS89</accession>
<name>G3GS89_CRIGR</name>
<proteinExistence type="predicted"/>
<sequence>MDCFPLLVARLCCFKFKYARDCESSKRSLSIGKCLEKSNPASINMGNLKLLPGNQPCRKRQETDHKSGFYQVLFLLEDFSWCLVW</sequence>
<dbReference type="EMBL" id="JH000007">
    <property type="protein sequence ID" value="EGV94444.1"/>
    <property type="molecule type" value="Genomic_DNA"/>
</dbReference>
<dbReference type="Proteomes" id="UP000001075">
    <property type="component" value="Unassembled WGS sequence"/>
</dbReference>
<evidence type="ECO:0000313" key="2">
    <source>
        <dbReference type="Proteomes" id="UP000001075"/>
    </source>
</evidence>
<evidence type="ECO:0000313" key="1">
    <source>
        <dbReference type="EMBL" id="EGV94444.1"/>
    </source>
</evidence>
<organism evidence="1 2">
    <name type="scientific">Cricetulus griseus</name>
    <name type="common">Chinese hamster</name>
    <name type="synonym">Cricetulus barabensis griseus</name>
    <dbReference type="NCBI Taxonomy" id="10029"/>
    <lineage>
        <taxon>Eukaryota</taxon>
        <taxon>Metazoa</taxon>
        <taxon>Chordata</taxon>
        <taxon>Craniata</taxon>
        <taxon>Vertebrata</taxon>
        <taxon>Euteleostomi</taxon>
        <taxon>Mammalia</taxon>
        <taxon>Eutheria</taxon>
        <taxon>Euarchontoglires</taxon>
        <taxon>Glires</taxon>
        <taxon>Rodentia</taxon>
        <taxon>Myomorpha</taxon>
        <taxon>Muroidea</taxon>
        <taxon>Cricetidae</taxon>
        <taxon>Cricetinae</taxon>
        <taxon>Cricetulus</taxon>
    </lineage>
</organism>
<gene>
    <name evidence="1" type="ORF">I79_000404</name>
</gene>
<dbReference type="AlphaFoldDB" id="G3GS89"/>
<reference evidence="2" key="1">
    <citation type="journal article" date="2011" name="Nat. Biotechnol.">
        <title>The genomic sequence of the Chinese hamster ovary (CHO)-K1 cell line.</title>
        <authorList>
            <person name="Xu X."/>
            <person name="Nagarajan H."/>
            <person name="Lewis N.E."/>
            <person name="Pan S."/>
            <person name="Cai Z."/>
            <person name="Liu X."/>
            <person name="Chen W."/>
            <person name="Xie M."/>
            <person name="Wang W."/>
            <person name="Hammond S."/>
            <person name="Andersen M.R."/>
            <person name="Neff N."/>
            <person name="Passarelli B."/>
            <person name="Koh W."/>
            <person name="Fan H.C."/>
            <person name="Wang J."/>
            <person name="Gui Y."/>
            <person name="Lee K.H."/>
            <person name="Betenbaugh M.J."/>
            <person name="Quake S.R."/>
            <person name="Famili I."/>
            <person name="Palsson B.O."/>
            <person name="Wang J."/>
        </authorList>
    </citation>
    <scope>NUCLEOTIDE SEQUENCE [LARGE SCALE GENOMIC DNA]</scope>
    <source>
        <strain evidence="2">CHO K1 cell line</strain>
    </source>
</reference>
<protein>
    <submittedName>
        <fullName evidence="1">Uncharacterized protein</fullName>
    </submittedName>
</protein>